<dbReference type="InterPro" id="IPR007751">
    <property type="entry name" value="DUF676_lipase-like"/>
</dbReference>
<dbReference type="AlphaFoldDB" id="A0A4R6QAB6"/>
<dbReference type="RefSeq" id="WP_133533456.1">
    <property type="nucleotide sequence ID" value="NZ_SNXR01000015.1"/>
</dbReference>
<keyword evidence="5" id="KW-1185">Reference proteome</keyword>
<dbReference type="InterPro" id="IPR026444">
    <property type="entry name" value="Secre_tail"/>
</dbReference>
<evidence type="ECO:0000259" key="2">
    <source>
        <dbReference type="Pfam" id="PF05057"/>
    </source>
</evidence>
<organism evidence="4 5">
    <name type="scientific">Flavobacterium dankookense</name>
    <dbReference type="NCBI Taxonomy" id="706186"/>
    <lineage>
        <taxon>Bacteria</taxon>
        <taxon>Pseudomonadati</taxon>
        <taxon>Bacteroidota</taxon>
        <taxon>Flavobacteriia</taxon>
        <taxon>Flavobacteriales</taxon>
        <taxon>Flavobacteriaceae</taxon>
        <taxon>Flavobacterium</taxon>
    </lineage>
</organism>
<feature type="domain" description="Secretion system C-terminal sorting" evidence="3">
    <location>
        <begin position="695"/>
        <end position="763"/>
    </location>
</feature>
<proteinExistence type="predicted"/>
<name>A0A4R6QAB6_9FLAO</name>
<keyword evidence="1" id="KW-0732">Signal</keyword>
<evidence type="ECO:0000259" key="3">
    <source>
        <dbReference type="Pfam" id="PF18962"/>
    </source>
</evidence>
<evidence type="ECO:0000256" key="1">
    <source>
        <dbReference type="ARBA" id="ARBA00022729"/>
    </source>
</evidence>
<gene>
    <name evidence="4" type="ORF">BC748_2208</name>
</gene>
<evidence type="ECO:0000313" key="4">
    <source>
        <dbReference type="EMBL" id="TDP58179.1"/>
    </source>
</evidence>
<dbReference type="SUPFAM" id="SSF53474">
    <property type="entry name" value="alpha/beta-Hydrolases"/>
    <property type="match status" value="1"/>
</dbReference>
<dbReference type="Pfam" id="PF05057">
    <property type="entry name" value="DUF676"/>
    <property type="match status" value="1"/>
</dbReference>
<comment type="caution">
    <text evidence="4">The sequence shown here is derived from an EMBL/GenBank/DDBJ whole genome shotgun (WGS) entry which is preliminary data.</text>
</comment>
<dbReference type="EMBL" id="SNXR01000015">
    <property type="protein sequence ID" value="TDP58179.1"/>
    <property type="molecule type" value="Genomic_DNA"/>
</dbReference>
<dbReference type="InterPro" id="IPR029058">
    <property type="entry name" value="AB_hydrolase_fold"/>
</dbReference>
<feature type="domain" description="DUF676" evidence="2">
    <location>
        <begin position="338"/>
        <end position="415"/>
    </location>
</feature>
<sequence length="765" mass="85019">MKTKITLLLFVLYSIFTFGQDKSYDLLKNKSETKIIYDKVFGISNATELKKVGITSTYFFQVYHEMQRADFLNRLPKLETLKEVANLGFAQNQVPLSILIADFDKISQKSLTNGDLVLNANQQFEAKQNANAIFDTHSVNLMSALLSKSNSKAVSFILKDELIFNTTSRKIKSIGLQYNGHNDWKTIQSNIPFQINFNQIGKQTVSCKIQFTDGKSIIQSFDIEVFDKKNLVANRNSSTAFSPNIVSEITATIPYQGYGESQSFFGQGEYEVFLDTVDGILDKPIFLVDGFDPGDTRDIATLYSSLNYGSNQNLADYLRTEGYDIVLLNFPTYTRTNTATVVDGGVDFIQRNAFILVELINQINAQKVGNQKNVVIGPSMGGLISRYALRYMEMNNLNHDTRLYISFDSPHQGANVPIGFQHLFNYMAYGPLGIAAVQPVVDGLIKSPAARQMLIDHFEGHLQPNSAFEFNTASASLVPTGAPNFRTAFQNELNTMGFPTTVRNVTISNGASNGAMNYTPNFEVMNYTFNVSSTQRAILNLRFTPAANQTNQVSRLQGQQYLVFFWFTGFESLANSKAPTFTDGLDSAPGGRFDMTGFEEGLGTDPLLTEFFNNLNADYFTFIPTWSSMAISSTNNLYSPVDSNSVTPFVASSIPTVNENHVTLNENNVTFAINEILNGELATNEIAFESLWIKNPVVNSIEINTSYAIENANIKVVDLLGKTIYNTKHNIINGVLEIPISLNKGVYLITISNEKGSITKKIIKS</sequence>
<protein>
    <submittedName>
        <fullName evidence="4">Putative secreted protein (Por secretion system target)</fullName>
    </submittedName>
</protein>
<dbReference type="Gene3D" id="3.40.50.1820">
    <property type="entry name" value="alpha/beta hydrolase"/>
    <property type="match status" value="1"/>
</dbReference>
<dbReference type="OrthoDB" id="4535652at2"/>
<reference evidence="4 5" key="1">
    <citation type="submission" date="2019-03" db="EMBL/GenBank/DDBJ databases">
        <title>Genomic Encyclopedia of Archaeal and Bacterial Type Strains, Phase II (KMG-II): from individual species to whole genera.</title>
        <authorList>
            <person name="Goeker M."/>
        </authorList>
    </citation>
    <scope>NUCLEOTIDE SEQUENCE [LARGE SCALE GENOMIC DNA]</scope>
    <source>
        <strain evidence="4 5">DSM 25687</strain>
    </source>
</reference>
<evidence type="ECO:0000313" key="5">
    <source>
        <dbReference type="Proteomes" id="UP000295260"/>
    </source>
</evidence>
<dbReference type="Pfam" id="PF18962">
    <property type="entry name" value="Por_Secre_tail"/>
    <property type="match status" value="1"/>
</dbReference>
<accession>A0A4R6QAB6</accession>
<dbReference type="NCBIfam" id="TIGR04183">
    <property type="entry name" value="Por_Secre_tail"/>
    <property type="match status" value="1"/>
</dbReference>
<dbReference type="Proteomes" id="UP000295260">
    <property type="component" value="Unassembled WGS sequence"/>
</dbReference>